<dbReference type="InterPro" id="IPR005659">
    <property type="entry name" value="Chemorcpt_Glu_NH3ase_CheD"/>
</dbReference>
<dbReference type="PANTHER" id="PTHR35147">
    <property type="entry name" value="CHEMORECEPTOR GLUTAMINE DEAMIDASE CHED-RELATED"/>
    <property type="match status" value="1"/>
</dbReference>
<dbReference type="SUPFAM" id="SSF64438">
    <property type="entry name" value="CNF1/YfiH-like putative cysteine hydrolases"/>
    <property type="match status" value="1"/>
</dbReference>
<dbReference type="AlphaFoldDB" id="A0A931ARC3"/>
<evidence type="ECO:0000256" key="1">
    <source>
        <dbReference type="ARBA" id="ARBA00022500"/>
    </source>
</evidence>
<dbReference type="GO" id="GO:0050568">
    <property type="term" value="F:protein-glutamine glutaminase activity"/>
    <property type="evidence" value="ECO:0007669"/>
    <property type="project" value="UniProtKB-UniRule"/>
</dbReference>
<comment type="catalytic activity">
    <reaction evidence="3">
        <text>L-glutaminyl-[protein] + H2O = L-glutamyl-[protein] + NH4(+)</text>
        <dbReference type="Rhea" id="RHEA:16441"/>
        <dbReference type="Rhea" id="RHEA-COMP:10207"/>
        <dbReference type="Rhea" id="RHEA-COMP:10208"/>
        <dbReference type="ChEBI" id="CHEBI:15377"/>
        <dbReference type="ChEBI" id="CHEBI:28938"/>
        <dbReference type="ChEBI" id="CHEBI:29973"/>
        <dbReference type="ChEBI" id="CHEBI:30011"/>
        <dbReference type="EC" id="3.5.1.44"/>
    </reaction>
</comment>
<protein>
    <recommendedName>
        <fullName evidence="3">Probable chemoreceptor glutamine deamidase CheD</fullName>
        <ecNumber evidence="3">3.5.1.44</ecNumber>
    </recommendedName>
</protein>
<sequence>MTERSVKVKMAEYGVVESPDQLITIGLGSCVGITLYDKYNKVGGMVHIMLPENRKGLKPAKYADTGIPLLIEEMENLGAKTNYLKAKIAGGAKMFSVSSKDSTLNVGERNVIKVKEVLKDLGIRILGEDTGANYGRTMKFFTDDGRVIITSHKTDDKEL</sequence>
<organism evidence="4 5">
    <name type="scientific">Halonatronomonas betaini</name>
    <dbReference type="NCBI Taxonomy" id="2778430"/>
    <lineage>
        <taxon>Bacteria</taxon>
        <taxon>Bacillati</taxon>
        <taxon>Bacillota</taxon>
        <taxon>Clostridia</taxon>
        <taxon>Halanaerobiales</taxon>
        <taxon>Halarsenatibacteraceae</taxon>
        <taxon>Halonatronomonas</taxon>
    </lineage>
</organism>
<comment type="function">
    <text evidence="3">Probably deamidates glutamine residues to glutamate on methyl-accepting chemotaxis receptors (MCPs), playing an important role in chemotaxis.</text>
</comment>
<evidence type="ECO:0000313" key="4">
    <source>
        <dbReference type="EMBL" id="MBF8436684.1"/>
    </source>
</evidence>
<comment type="similarity">
    <text evidence="3">Belongs to the CheD family.</text>
</comment>
<dbReference type="EC" id="3.5.1.44" evidence="3"/>
<dbReference type="InterPro" id="IPR011324">
    <property type="entry name" value="Cytotoxic_necrot_fac-like_cat"/>
</dbReference>
<keyword evidence="1 3" id="KW-0145">Chemotaxis</keyword>
<evidence type="ECO:0000256" key="2">
    <source>
        <dbReference type="ARBA" id="ARBA00022801"/>
    </source>
</evidence>
<dbReference type="CDD" id="cd16352">
    <property type="entry name" value="CheD"/>
    <property type="match status" value="1"/>
</dbReference>
<reference evidence="4" key="1">
    <citation type="submission" date="2020-11" db="EMBL/GenBank/DDBJ databases">
        <title>Halonatronomonas betainensis gen. nov., sp. nov. a novel haloalkaliphilic representative of the family Halanaerobiacae capable of betaine degradation.</title>
        <authorList>
            <person name="Boltyanskaya Y."/>
            <person name="Kevbrin V."/>
            <person name="Detkova E."/>
            <person name="Grouzdev D.S."/>
            <person name="Koziaeva V."/>
            <person name="Zhilina T."/>
        </authorList>
    </citation>
    <scope>NUCLEOTIDE SEQUENCE</scope>
    <source>
        <strain evidence="4">Z-7014</strain>
    </source>
</reference>
<dbReference type="EMBL" id="JADPIE010000003">
    <property type="protein sequence ID" value="MBF8436684.1"/>
    <property type="molecule type" value="Genomic_DNA"/>
</dbReference>
<proteinExistence type="inferred from homology"/>
<dbReference type="RefSeq" id="WP_270453594.1">
    <property type="nucleotide sequence ID" value="NZ_JADPIE010000003.1"/>
</dbReference>
<keyword evidence="5" id="KW-1185">Reference proteome</keyword>
<dbReference type="InterPro" id="IPR038592">
    <property type="entry name" value="CheD-like_sf"/>
</dbReference>
<keyword evidence="2 3" id="KW-0378">Hydrolase</keyword>
<evidence type="ECO:0000256" key="3">
    <source>
        <dbReference type="HAMAP-Rule" id="MF_01440"/>
    </source>
</evidence>
<dbReference type="Pfam" id="PF03975">
    <property type="entry name" value="CheD"/>
    <property type="match status" value="1"/>
</dbReference>
<evidence type="ECO:0000313" key="5">
    <source>
        <dbReference type="Proteomes" id="UP000621436"/>
    </source>
</evidence>
<name>A0A931ARC3_9FIRM</name>
<accession>A0A931ARC3</accession>
<dbReference type="GO" id="GO:0006935">
    <property type="term" value="P:chemotaxis"/>
    <property type="evidence" value="ECO:0007669"/>
    <property type="project" value="UniProtKB-UniRule"/>
</dbReference>
<dbReference type="Proteomes" id="UP000621436">
    <property type="component" value="Unassembled WGS sequence"/>
</dbReference>
<dbReference type="Gene3D" id="3.30.1330.200">
    <property type="match status" value="1"/>
</dbReference>
<dbReference type="PANTHER" id="PTHR35147:SF1">
    <property type="entry name" value="CHEMORECEPTOR GLUTAMINE DEAMIDASE CHED-RELATED"/>
    <property type="match status" value="1"/>
</dbReference>
<dbReference type="HAMAP" id="MF_01440">
    <property type="entry name" value="CheD"/>
    <property type="match status" value="1"/>
</dbReference>
<comment type="caution">
    <text evidence="4">The sequence shown here is derived from an EMBL/GenBank/DDBJ whole genome shotgun (WGS) entry which is preliminary data.</text>
</comment>
<gene>
    <name evidence="3" type="primary">cheD</name>
    <name evidence="4" type="ORF">I0Q91_06330</name>
</gene>